<evidence type="ECO:0000313" key="4">
    <source>
        <dbReference type="EMBL" id="KAK7491751.1"/>
    </source>
</evidence>
<dbReference type="Proteomes" id="UP001519460">
    <property type="component" value="Unassembled WGS sequence"/>
</dbReference>
<dbReference type="InterPro" id="IPR006624">
    <property type="entry name" value="Beta-propeller_rpt_TECPR"/>
</dbReference>
<keyword evidence="1" id="KW-0430">Lectin</keyword>
<dbReference type="AlphaFoldDB" id="A0ABD0KXI4"/>
<keyword evidence="3" id="KW-0732">Signal</keyword>
<dbReference type="Pfam" id="PF19193">
    <property type="entry name" value="Tectonin"/>
    <property type="match status" value="1"/>
</dbReference>
<reference evidence="4 5" key="1">
    <citation type="journal article" date="2023" name="Sci. Data">
        <title>Genome assembly of the Korean intertidal mud-creeper Batillaria attramentaria.</title>
        <authorList>
            <person name="Patra A.K."/>
            <person name="Ho P.T."/>
            <person name="Jun S."/>
            <person name="Lee S.J."/>
            <person name="Kim Y."/>
            <person name="Won Y.J."/>
        </authorList>
    </citation>
    <scope>NUCLEOTIDE SEQUENCE [LARGE SCALE GENOMIC DNA]</scope>
    <source>
        <strain evidence="4">Wonlab-2016</strain>
    </source>
</reference>
<evidence type="ECO:0000256" key="2">
    <source>
        <dbReference type="ARBA" id="ARBA00038331"/>
    </source>
</evidence>
<feature type="chain" id="PRO_5044769367" evidence="3">
    <location>
        <begin position="21"/>
        <end position="285"/>
    </location>
</feature>
<keyword evidence="5" id="KW-1185">Reference proteome</keyword>
<dbReference type="EMBL" id="JACVVK020000111">
    <property type="protein sequence ID" value="KAK7491751.1"/>
    <property type="molecule type" value="Genomic_DNA"/>
</dbReference>
<comment type="similarity">
    <text evidence="2">Belongs to the tectonin family.</text>
</comment>
<dbReference type="PANTHER" id="PTHR23250">
    <property type="entry name" value="DYSFERLIN-RELATED"/>
    <property type="match status" value="1"/>
</dbReference>
<evidence type="ECO:0000313" key="5">
    <source>
        <dbReference type="Proteomes" id="UP001519460"/>
    </source>
</evidence>
<evidence type="ECO:0000256" key="3">
    <source>
        <dbReference type="SAM" id="SignalP"/>
    </source>
</evidence>
<feature type="non-terminal residue" evidence="4">
    <location>
        <position position="285"/>
    </location>
</feature>
<name>A0ABD0KXI4_9CAEN</name>
<organism evidence="4 5">
    <name type="scientific">Batillaria attramentaria</name>
    <dbReference type="NCBI Taxonomy" id="370345"/>
    <lineage>
        <taxon>Eukaryota</taxon>
        <taxon>Metazoa</taxon>
        <taxon>Spiralia</taxon>
        <taxon>Lophotrochozoa</taxon>
        <taxon>Mollusca</taxon>
        <taxon>Gastropoda</taxon>
        <taxon>Caenogastropoda</taxon>
        <taxon>Sorbeoconcha</taxon>
        <taxon>Cerithioidea</taxon>
        <taxon>Batillariidae</taxon>
        <taxon>Batillaria</taxon>
    </lineage>
</organism>
<comment type="caution">
    <text evidence="4">The sequence shown here is derived from an EMBL/GenBank/DDBJ whole genome shotgun (WGS) entry which is preliminary data.</text>
</comment>
<dbReference type="SMART" id="SM00706">
    <property type="entry name" value="TECPR"/>
    <property type="match status" value="6"/>
</dbReference>
<proteinExistence type="inferred from homology"/>
<protein>
    <submittedName>
        <fullName evidence="4">Uncharacterized protein</fullName>
    </submittedName>
</protein>
<evidence type="ECO:0000256" key="1">
    <source>
        <dbReference type="ARBA" id="ARBA00022734"/>
    </source>
</evidence>
<feature type="signal peptide" evidence="3">
    <location>
        <begin position="1"/>
        <end position="20"/>
    </location>
</feature>
<sequence length="285" mass="31293">MSRLALKLFFMLFCIVDIGCDTTVWNRLRLDIGHISVGKGGVWATHRDTGEVYYRRGTYRTPWRVGCGWGLVPGLTMKRLDVGKDVVWGVDADKNLWMRSGLSAAAPGGTTWTKIDTDFVDVSVSQGGRVWGIKPGLYQVWRRIGASNSNPQGSGWEQADSASLDQISVGGPGVWGVNSGNDMFYKKGTYGDKDTLGEPGISWTQLDGNMKYVSSSEDLVVAVNMANEVLVRNGITESRPTGTSWSKLNKTLTMVESFGGVLWGLDQDHDIWHTVYEAGQDVCNL</sequence>
<gene>
    <name evidence="4" type="ORF">BaRGS_00017007</name>
</gene>
<dbReference type="GO" id="GO:0030246">
    <property type="term" value="F:carbohydrate binding"/>
    <property type="evidence" value="ECO:0007669"/>
    <property type="project" value="UniProtKB-KW"/>
</dbReference>
<dbReference type="InterPro" id="IPR051513">
    <property type="entry name" value="Tectonin_beta-prop"/>
</dbReference>
<dbReference type="PANTHER" id="PTHR23250:SF3">
    <property type="entry name" value="FISH-EGG LECTIN-LIKE ISOFORM X1-RELATED"/>
    <property type="match status" value="1"/>
</dbReference>
<accession>A0ABD0KXI4</accession>